<gene>
    <name evidence="2" type="ORF">UK23_25725</name>
</gene>
<dbReference type="Gene3D" id="3.30.70.2330">
    <property type="match status" value="1"/>
</dbReference>
<evidence type="ECO:0008006" key="4">
    <source>
        <dbReference type="Google" id="ProtNLM"/>
    </source>
</evidence>
<feature type="transmembrane region" description="Helical" evidence="1">
    <location>
        <begin position="12"/>
        <end position="45"/>
    </location>
</feature>
<dbReference type="AlphaFoldDB" id="A0A0F0GSJ2"/>
<evidence type="ECO:0000313" key="3">
    <source>
        <dbReference type="Proteomes" id="UP000033393"/>
    </source>
</evidence>
<comment type="caution">
    <text evidence="2">The sequence shown here is derived from an EMBL/GenBank/DDBJ whole genome shotgun (WGS) entry which is preliminary data.</text>
</comment>
<keyword evidence="3" id="KW-1185">Reference proteome</keyword>
<evidence type="ECO:0000256" key="1">
    <source>
        <dbReference type="SAM" id="Phobius"/>
    </source>
</evidence>
<name>A0A0F0GSJ2_LENAE</name>
<sequence>MTMQQRTEPSPAAVLIAVAVLALVLTVAFGPLGFVIGLALFALMFIGTKRGPAAEQIAPVRTRSRIRRLSTAGRVAIVGESHYQDAIAEVAKHATAQTLEDAIPATAVLVPEPVNRHDHQAVRVDLLRGDGSAITAGYLRGDQASDYQPLLLELADRGEVGSCPARIMGGGQRYYGVHLHLGAPRLLLLDHEALGTAPTMPAEHQVSVTGEDAHQLVLHRVVNGRTPVHVIAELRDCRIARGSHVGEHTLEVLLEGERVGQLTYAMGLRYCDLAQEWRARTGRALCEAVITNEGTRGLQAKLLLPK</sequence>
<dbReference type="eggNOG" id="ENOG5030I0S">
    <property type="taxonomic scope" value="Bacteria"/>
</dbReference>
<protein>
    <recommendedName>
        <fullName evidence="4">HIRAN domain-containing protein</fullName>
    </recommendedName>
</protein>
<dbReference type="STRING" id="68170.GCA_000974445_01168"/>
<dbReference type="Proteomes" id="UP000033393">
    <property type="component" value="Unassembled WGS sequence"/>
</dbReference>
<keyword evidence="1" id="KW-0472">Membrane</keyword>
<reference evidence="2 3" key="1">
    <citation type="submission" date="2015-02" db="EMBL/GenBank/DDBJ databases">
        <authorList>
            <person name="Ju K.-S."/>
            <person name="Doroghazi J.R."/>
            <person name="Metcalf W."/>
        </authorList>
    </citation>
    <scope>NUCLEOTIDE SEQUENCE [LARGE SCALE GENOMIC DNA]</scope>
    <source>
        <strain evidence="2 3">NRRL B-16140</strain>
    </source>
</reference>
<evidence type="ECO:0000313" key="2">
    <source>
        <dbReference type="EMBL" id="KJK45551.1"/>
    </source>
</evidence>
<dbReference type="OrthoDB" id="9812156at2"/>
<keyword evidence="1" id="KW-0812">Transmembrane</keyword>
<dbReference type="RefSeq" id="WP_045314210.1">
    <property type="nucleotide sequence ID" value="NZ_JYJG01000207.1"/>
</dbReference>
<proteinExistence type="predicted"/>
<accession>A0A0F0GSJ2</accession>
<dbReference type="PATRIC" id="fig|68170.10.peg.6407"/>
<keyword evidence="1" id="KW-1133">Transmembrane helix</keyword>
<organism evidence="2 3">
    <name type="scientific">Lentzea aerocolonigenes</name>
    <name type="common">Lechevalieria aerocolonigenes</name>
    <name type="synonym">Saccharothrix aerocolonigenes</name>
    <dbReference type="NCBI Taxonomy" id="68170"/>
    <lineage>
        <taxon>Bacteria</taxon>
        <taxon>Bacillati</taxon>
        <taxon>Actinomycetota</taxon>
        <taxon>Actinomycetes</taxon>
        <taxon>Pseudonocardiales</taxon>
        <taxon>Pseudonocardiaceae</taxon>
        <taxon>Lentzea</taxon>
    </lineage>
</organism>
<dbReference type="EMBL" id="JYJG01000207">
    <property type="protein sequence ID" value="KJK45551.1"/>
    <property type="molecule type" value="Genomic_DNA"/>
</dbReference>